<dbReference type="InterPro" id="IPR000674">
    <property type="entry name" value="Ald_Oxase/Xan_DH_a/b"/>
</dbReference>
<dbReference type="Proteomes" id="UP000425916">
    <property type="component" value="Chromosome"/>
</dbReference>
<reference evidence="2 3" key="1">
    <citation type="submission" date="2019-11" db="EMBL/GenBank/DDBJ databases">
        <title>Genome sequence of Moorella glycerini DSM11254.</title>
        <authorList>
            <person name="Poehlein A."/>
            <person name="Boeer T."/>
            <person name="Daniel R."/>
        </authorList>
    </citation>
    <scope>NUCLEOTIDE SEQUENCE [LARGE SCALE GENOMIC DNA]</scope>
    <source>
        <strain evidence="2 3">DSM 11254</strain>
    </source>
</reference>
<protein>
    <submittedName>
        <fullName evidence="2">Putative xanthine dehydrogenase subunit D</fullName>
        <ecNumber evidence="2">1.17.1.4</ecNumber>
    </submittedName>
</protein>
<dbReference type="OrthoDB" id="9759099at2"/>
<dbReference type="RefSeq" id="WP_156271634.1">
    <property type="nucleotide sequence ID" value="NZ_CP046244.1"/>
</dbReference>
<dbReference type="AlphaFoldDB" id="A0A6I5ZN00"/>
<dbReference type="InterPro" id="IPR008274">
    <property type="entry name" value="AldOxase/xan_DH_MoCoBD1"/>
</dbReference>
<dbReference type="EC" id="1.17.1.4" evidence="2"/>
<dbReference type="Pfam" id="PF01315">
    <property type="entry name" value="Ald_Xan_dh_C"/>
    <property type="match status" value="1"/>
</dbReference>
<dbReference type="InterPro" id="IPR046867">
    <property type="entry name" value="AldOxase/xan_DH_MoCoBD2"/>
</dbReference>
<sequence length="752" mass="80375">MRTSILRLDALAKVTGRARYAADLQFPGMVHVKVLYSTHPHARIRRIATSQARGIPGVLAVLTARDLPGIPGRERERPVLALDRVRYLGEGVAITVAEDEVTAREALARIMVEYDVLPAVFDPEEALKAEAPELHPGGNKLCHFKVRHGDPEAGFAAAEVILERTYRTHRVYHAALEPEAAVAVPGADGTVTIYCPTKSPFNLRRIVAEALALDLNQVRVVETTIGGSFGGKDYDMAVVAARAALAALVTGRPARLVMTREESLKESTKRHPYVLHYKVGARRDGTLVAMKIHGITDAGAYASKTPLVAWRSTVEAAGPYVIPHVHTDIVAAFTNNMPSDALRGFGSPQVNLAVELLMDELAGELGLDPLELRLKNGYREGSEAVTGQSLRDVSLTECLTKVAAATGWQGKRQAYARQEGPRRRGIGLACSFRGSCFGAGGEGLDAAGAMLNVERDGSINVSTGICEVGQGSRSAFARIIAELLGVEAARIHVSPVDSARVVDSGPTVASRGTVVGGHAARLAAEQVRRAMAGVAAAILNVPEDDLEFAGEAVYSRKDPERRLSFRELAGACYSRGVSLYGFGWYKIPDLHWDGEKGQGEAYFSYVYAAAVAEVEVDLETGQVEIINYTAAHDVGNALNPDAVAGQIAGGGAMGIGYALMESAEPCQGKLVNTNFATYLIPTTLDTGRITPLIIEHPDPLGPLGARGLGEPATQIVAPAIINAICQATGRRLYELPATLERVWRAVRERGEE</sequence>
<organism evidence="2 3">
    <name type="scientific">Neomoorella glycerini</name>
    <dbReference type="NCBI Taxonomy" id="55779"/>
    <lineage>
        <taxon>Bacteria</taxon>
        <taxon>Bacillati</taxon>
        <taxon>Bacillota</taxon>
        <taxon>Clostridia</taxon>
        <taxon>Neomoorellales</taxon>
        <taxon>Neomoorellaceae</taxon>
        <taxon>Neomoorella</taxon>
    </lineage>
</organism>
<accession>A0A6I5ZN00</accession>
<name>A0A6I5ZN00_9FIRM</name>
<dbReference type="GO" id="GO:0004854">
    <property type="term" value="F:xanthine dehydrogenase activity"/>
    <property type="evidence" value="ECO:0007669"/>
    <property type="project" value="UniProtKB-EC"/>
</dbReference>
<dbReference type="InterPro" id="IPR037165">
    <property type="entry name" value="AldOxase/xan_DH_Mopterin-bd_sf"/>
</dbReference>
<dbReference type="SUPFAM" id="SSF56003">
    <property type="entry name" value="Molybdenum cofactor-binding domain"/>
    <property type="match status" value="1"/>
</dbReference>
<dbReference type="SUPFAM" id="SSF54665">
    <property type="entry name" value="CO dehydrogenase molybdoprotein N-domain-like"/>
    <property type="match status" value="1"/>
</dbReference>
<dbReference type="Pfam" id="PF20256">
    <property type="entry name" value="MoCoBD_2"/>
    <property type="match status" value="1"/>
</dbReference>
<dbReference type="PANTHER" id="PTHR11908">
    <property type="entry name" value="XANTHINE DEHYDROGENASE"/>
    <property type="match status" value="1"/>
</dbReference>
<dbReference type="InterPro" id="IPR036856">
    <property type="entry name" value="Ald_Oxase/Xan_DH_a/b_sf"/>
</dbReference>
<evidence type="ECO:0000313" key="2">
    <source>
        <dbReference type="EMBL" id="QGP91226.1"/>
    </source>
</evidence>
<dbReference type="Gene3D" id="3.30.365.10">
    <property type="entry name" value="Aldehyde oxidase/xanthine dehydrogenase, molybdopterin binding domain"/>
    <property type="match status" value="4"/>
</dbReference>
<evidence type="ECO:0000259" key="1">
    <source>
        <dbReference type="SMART" id="SM01008"/>
    </source>
</evidence>
<proteinExistence type="predicted"/>
<evidence type="ECO:0000313" key="3">
    <source>
        <dbReference type="Proteomes" id="UP000425916"/>
    </source>
</evidence>
<dbReference type="Gene3D" id="3.90.1170.50">
    <property type="entry name" value="Aldehyde oxidase/xanthine dehydrogenase, a/b hammerhead"/>
    <property type="match status" value="1"/>
</dbReference>
<dbReference type="Pfam" id="PF02738">
    <property type="entry name" value="MoCoBD_1"/>
    <property type="match status" value="1"/>
</dbReference>
<gene>
    <name evidence="2" type="primary">pucD_2</name>
    <name evidence="2" type="ORF">MGLY_05530</name>
</gene>
<dbReference type="PANTHER" id="PTHR11908:SF157">
    <property type="entry name" value="XANTHINE DEHYDROGENASE SUBUNIT D-RELATED"/>
    <property type="match status" value="1"/>
</dbReference>
<dbReference type="GO" id="GO:0005506">
    <property type="term" value="F:iron ion binding"/>
    <property type="evidence" value="ECO:0007669"/>
    <property type="project" value="InterPro"/>
</dbReference>
<feature type="domain" description="Aldehyde oxidase/xanthine dehydrogenase a/b hammerhead" evidence="1">
    <location>
        <begin position="15"/>
        <end position="118"/>
    </location>
</feature>
<dbReference type="SMART" id="SM01008">
    <property type="entry name" value="Ald_Xan_dh_C"/>
    <property type="match status" value="1"/>
</dbReference>
<keyword evidence="3" id="KW-1185">Reference proteome</keyword>
<keyword evidence="2" id="KW-0560">Oxidoreductase</keyword>
<dbReference type="InterPro" id="IPR016208">
    <property type="entry name" value="Ald_Oxase/xanthine_DH-like"/>
</dbReference>
<dbReference type="EMBL" id="CP046244">
    <property type="protein sequence ID" value="QGP91226.1"/>
    <property type="molecule type" value="Genomic_DNA"/>
</dbReference>